<evidence type="ECO:0000313" key="2">
    <source>
        <dbReference type="Proteomes" id="UP000176260"/>
    </source>
</evidence>
<organism evidence="1 2">
    <name type="scientific">Candidatus Buchananbacteria bacterium RBG_13_39_9</name>
    <dbReference type="NCBI Taxonomy" id="1797531"/>
    <lineage>
        <taxon>Bacteria</taxon>
        <taxon>Candidatus Buchananiibacteriota</taxon>
    </lineage>
</organism>
<protein>
    <submittedName>
        <fullName evidence="1">Uncharacterized protein</fullName>
    </submittedName>
</protein>
<accession>A0A1G1XRU6</accession>
<dbReference type="EMBL" id="MHIA01000006">
    <property type="protein sequence ID" value="OGY42799.1"/>
    <property type="molecule type" value="Genomic_DNA"/>
</dbReference>
<proteinExistence type="predicted"/>
<comment type="caution">
    <text evidence="1">The sequence shown here is derived from an EMBL/GenBank/DDBJ whole genome shotgun (WGS) entry which is preliminary data.</text>
</comment>
<reference evidence="1 2" key="1">
    <citation type="journal article" date="2016" name="Nat. Commun.">
        <title>Thousands of microbial genomes shed light on interconnected biogeochemical processes in an aquifer system.</title>
        <authorList>
            <person name="Anantharaman K."/>
            <person name="Brown C.T."/>
            <person name="Hug L.A."/>
            <person name="Sharon I."/>
            <person name="Castelle C.J."/>
            <person name="Probst A.J."/>
            <person name="Thomas B.C."/>
            <person name="Singh A."/>
            <person name="Wilkins M.J."/>
            <person name="Karaoz U."/>
            <person name="Brodie E.L."/>
            <person name="Williams K.H."/>
            <person name="Hubbard S.S."/>
            <person name="Banfield J.F."/>
        </authorList>
    </citation>
    <scope>NUCLEOTIDE SEQUENCE [LARGE SCALE GENOMIC DNA]</scope>
</reference>
<sequence>MERITVLSTNKSDWPAILDLFTNKGLEVQEKKMNDLEWEFTVTGLEGILSTLRDKLKEKTPQTVCTEISTFYKLLFTIDANVENLYELLDEIGQKFHVDIRRGHLSENGWHISIEDAKKILEQIKTFLSQRNITASLF</sequence>
<dbReference type="Proteomes" id="UP000176260">
    <property type="component" value="Unassembled WGS sequence"/>
</dbReference>
<evidence type="ECO:0000313" key="1">
    <source>
        <dbReference type="EMBL" id="OGY42799.1"/>
    </source>
</evidence>
<gene>
    <name evidence="1" type="ORF">A2Y67_03675</name>
</gene>
<name>A0A1G1XRU6_9BACT</name>
<dbReference type="AlphaFoldDB" id="A0A1G1XRU6"/>